<gene>
    <name evidence="2" type="ordered locus">PTH_0780</name>
</gene>
<evidence type="ECO:0000313" key="3">
    <source>
        <dbReference type="Proteomes" id="UP000006556"/>
    </source>
</evidence>
<organism evidence="2 3">
    <name type="scientific">Pelotomaculum thermopropionicum (strain DSM 13744 / JCM 10971 / SI)</name>
    <dbReference type="NCBI Taxonomy" id="370438"/>
    <lineage>
        <taxon>Bacteria</taxon>
        <taxon>Bacillati</taxon>
        <taxon>Bacillota</taxon>
        <taxon>Clostridia</taxon>
        <taxon>Eubacteriales</taxon>
        <taxon>Desulfotomaculaceae</taxon>
        <taxon>Pelotomaculum</taxon>
    </lineage>
</organism>
<dbReference type="SUPFAM" id="SSF54862">
    <property type="entry name" value="4Fe-4S ferredoxins"/>
    <property type="match status" value="1"/>
</dbReference>
<accession>A5D484</accession>
<dbReference type="PROSITE" id="PS51379">
    <property type="entry name" value="4FE4S_FER_2"/>
    <property type="match status" value="2"/>
</dbReference>
<reference evidence="3" key="1">
    <citation type="journal article" date="2008" name="Genome Res.">
        <title>The genome of Pelotomaculum thermopropionicum reveals niche-associated evolution in anaerobic microbiota.</title>
        <authorList>
            <person name="Kosaka T."/>
            <person name="Kato S."/>
            <person name="Shimoyama T."/>
            <person name="Ishii S."/>
            <person name="Abe T."/>
            <person name="Watanabe K."/>
        </authorList>
    </citation>
    <scope>NUCLEOTIDE SEQUENCE [LARGE SCALE GENOMIC DNA]</scope>
    <source>
        <strain evidence="3">DSM 13744 / JCM 10971 / SI</strain>
    </source>
</reference>
<dbReference type="eggNOG" id="COG1149">
    <property type="taxonomic scope" value="Bacteria"/>
</dbReference>
<keyword evidence="3" id="KW-1185">Reference proteome</keyword>
<dbReference type="InterPro" id="IPR017896">
    <property type="entry name" value="4Fe4S_Fe-S-bd"/>
</dbReference>
<evidence type="ECO:0000259" key="1">
    <source>
        <dbReference type="PROSITE" id="PS51379"/>
    </source>
</evidence>
<dbReference type="Proteomes" id="UP000006556">
    <property type="component" value="Chromosome"/>
</dbReference>
<sequence length="245" mass="26385">MQLIRKIVRIDEDKCNGCGLCVKACHEGALQLVNGKAKLVSESYCDGLGACLPECPAGAITIEKREAAPFDEEAVKKQMEKQSHVPEQEHLACGCPGTHARAIERQAEAAPAAAPAAAGPAPAVSQLRQWPCQIRLVPVNAPYFDQAHLLVAADCTAYAYAGIHQDFMRNKVTLIGCPKLDNFNYAEKLTEILKAHELKSITVLRMEVPCCGGIAGAVKQALVNSGKMIPWRIVTISTNGNIVEE</sequence>
<dbReference type="HOGENOM" id="CLU_074768_0_0_9"/>
<dbReference type="STRING" id="370438.PTH_0780"/>
<feature type="domain" description="4Fe-4S ferredoxin-type" evidence="1">
    <location>
        <begin position="36"/>
        <end position="65"/>
    </location>
</feature>
<protein>
    <recommendedName>
        <fullName evidence="1">4Fe-4S ferredoxin-type domain-containing protein</fullName>
    </recommendedName>
</protein>
<proteinExistence type="predicted"/>
<dbReference type="PANTHER" id="PTHR42895:SF1">
    <property type="entry name" value="IRON-SULFUR CLUSTER PROTEIN"/>
    <property type="match status" value="1"/>
</dbReference>
<evidence type="ECO:0000313" key="2">
    <source>
        <dbReference type="EMBL" id="BAF58961.1"/>
    </source>
</evidence>
<dbReference type="KEGG" id="pth:PTH_0780"/>
<dbReference type="EMBL" id="AP009389">
    <property type="protein sequence ID" value="BAF58961.1"/>
    <property type="molecule type" value="Genomic_DNA"/>
</dbReference>
<feature type="domain" description="4Fe-4S ferredoxin-type" evidence="1">
    <location>
        <begin position="6"/>
        <end position="35"/>
    </location>
</feature>
<dbReference type="AlphaFoldDB" id="A5D484"/>
<dbReference type="PANTHER" id="PTHR42895">
    <property type="entry name" value="IRON-SULFUR CLUSTER-BINDING PROTEIN-RELATED"/>
    <property type="match status" value="1"/>
</dbReference>
<dbReference type="Gene3D" id="3.30.70.20">
    <property type="match status" value="1"/>
</dbReference>
<dbReference type="InterPro" id="IPR052911">
    <property type="entry name" value="Corrinoid_activation_enz"/>
</dbReference>
<dbReference type="Pfam" id="PF12837">
    <property type="entry name" value="Fer4_6"/>
    <property type="match status" value="1"/>
</dbReference>
<name>A5D484_PELTS</name>